<dbReference type="RefSeq" id="WP_007976129.1">
    <property type="nucleotide sequence ID" value="NZ_AEMG01000002.1"/>
</dbReference>
<reference evidence="1 3" key="1">
    <citation type="journal article" date="2014" name="ISME J.">
        <title>Trehalose/2-sulfotrehalose biosynthesis and glycine-betaine uptake are widely spread mechanisms for osmoadaptation in the Halobacteriales.</title>
        <authorList>
            <person name="Youssef N.H."/>
            <person name="Savage-Ashlock K.N."/>
            <person name="McCully A.L."/>
            <person name="Luedtke B."/>
            <person name="Shaw E.I."/>
            <person name="Hoff W.D."/>
            <person name="Elshahed M.S."/>
        </authorList>
    </citation>
    <scope>NUCLEOTIDE SEQUENCE [LARGE SCALE GENOMIC DNA]</scope>
    <source>
        <strain evidence="1 3">DX253</strain>
    </source>
</reference>
<dbReference type="Proteomes" id="UP000003751">
    <property type="component" value="Unassembled WGS sequence"/>
</dbReference>
<evidence type="ECO:0000313" key="3">
    <source>
        <dbReference type="Proteomes" id="UP000003751"/>
    </source>
</evidence>
<gene>
    <name evidence="2" type="ORF">SAMN05444342_3884</name>
    <name evidence="1" type="ORF">ZOD2009_00920</name>
</gene>
<dbReference type="EMBL" id="FRAN01000007">
    <property type="protein sequence ID" value="SHL46998.1"/>
    <property type="molecule type" value="Genomic_DNA"/>
</dbReference>
<dbReference type="PATRIC" id="fig|797209.4.peg.162"/>
<dbReference type="EMBL" id="AEMG01000002">
    <property type="protein sequence ID" value="EFW93661.1"/>
    <property type="molecule type" value="Genomic_DNA"/>
</dbReference>
<evidence type="ECO:0000313" key="1">
    <source>
        <dbReference type="EMBL" id="EFW93661.1"/>
    </source>
</evidence>
<proteinExistence type="predicted"/>
<dbReference type="OrthoDB" id="270396at2157"/>
<keyword evidence="4" id="KW-1185">Reference proteome</keyword>
<dbReference type="AlphaFoldDB" id="E7QP08"/>
<evidence type="ECO:0000313" key="4">
    <source>
        <dbReference type="Proteomes" id="UP000184203"/>
    </source>
</evidence>
<dbReference type="STRING" id="797209.GCA_000376445_02025"/>
<sequence>MPDERTSPSGDWRDVYAEMGADTSAEGPVHPCPKCGAESACVFHRVFECEEHGVWALDRTGKPRIGTATDSNRTMAD</sequence>
<dbReference type="Proteomes" id="UP000184203">
    <property type="component" value="Unassembled WGS sequence"/>
</dbReference>
<reference evidence="4" key="3">
    <citation type="submission" date="2016-11" db="EMBL/GenBank/DDBJ databases">
        <authorList>
            <person name="Varghese N."/>
            <person name="Submissions S."/>
        </authorList>
    </citation>
    <scope>NUCLEOTIDE SEQUENCE [LARGE SCALE GENOMIC DNA]</scope>
    <source>
        <strain evidence="4">DX253</strain>
    </source>
</reference>
<evidence type="ECO:0000313" key="2">
    <source>
        <dbReference type="EMBL" id="SHL46998.1"/>
    </source>
</evidence>
<reference evidence="2" key="2">
    <citation type="submission" date="2016-11" db="EMBL/GenBank/DDBJ databases">
        <authorList>
            <person name="Jaros S."/>
            <person name="Januszkiewicz K."/>
            <person name="Wedrychowicz H."/>
        </authorList>
    </citation>
    <scope>NUCLEOTIDE SEQUENCE [LARGE SCALE GENOMIC DNA]</scope>
    <source>
        <strain evidence="2">DX253</strain>
    </source>
</reference>
<organism evidence="1 3">
    <name type="scientific">Haladaptatus paucihalophilus DX253</name>
    <dbReference type="NCBI Taxonomy" id="797209"/>
    <lineage>
        <taxon>Archaea</taxon>
        <taxon>Methanobacteriati</taxon>
        <taxon>Methanobacteriota</taxon>
        <taxon>Stenosarchaea group</taxon>
        <taxon>Halobacteria</taxon>
        <taxon>Halobacteriales</taxon>
        <taxon>Haladaptataceae</taxon>
        <taxon>Haladaptatus</taxon>
    </lineage>
</organism>
<name>E7QP08_HALPU</name>
<protein>
    <submittedName>
        <fullName evidence="1">Uncharacterized protein</fullName>
    </submittedName>
</protein>
<accession>E7QP08</accession>